<evidence type="ECO:0000259" key="1">
    <source>
        <dbReference type="Pfam" id="PF04015"/>
    </source>
</evidence>
<dbReference type="Proteomes" id="UP000448292">
    <property type="component" value="Unassembled WGS sequence"/>
</dbReference>
<gene>
    <name evidence="2" type="ORF">DPQ33_13000</name>
</gene>
<dbReference type="AlphaFoldDB" id="A0A7M3MDN9"/>
<feature type="domain" description="DUF362" evidence="1">
    <location>
        <begin position="48"/>
        <end position="251"/>
    </location>
</feature>
<dbReference type="Pfam" id="PF04015">
    <property type="entry name" value="DUF362"/>
    <property type="match status" value="1"/>
</dbReference>
<dbReference type="OrthoDB" id="9785671at2"/>
<dbReference type="EMBL" id="QMIE01000012">
    <property type="protein sequence ID" value="TVM16232.1"/>
    <property type="molecule type" value="Genomic_DNA"/>
</dbReference>
<sequence>MCNSSEGGDVVRIDCAAYVDDAEKYESAVIQALDGIGARAFFAAQERVLLKPNLVNASSFPVTTPVALVRAVLRYACAAGAGKVVVAEGCGDAQLETPEVFARLGYEAMAREEGVELVDLNHASCTILEDGSRAVHRTMELPEIVFTHAVVSLPVLKAHSLSDFTGTLKNMMGLLPPSRYGAGAGGFKKSRFHGQLQESISDLAAYRTPDLTVMDATVGLSQYHLGGPECDPPVGRLLASFDALALDRTAAGFLGLDWRRIGHLR</sequence>
<evidence type="ECO:0000313" key="3">
    <source>
        <dbReference type="Proteomes" id="UP000448292"/>
    </source>
</evidence>
<name>A0A7M3MDN9_9BACT</name>
<dbReference type="InterPro" id="IPR007160">
    <property type="entry name" value="DUF362"/>
</dbReference>
<evidence type="ECO:0000313" key="2">
    <source>
        <dbReference type="EMBL" id="TVM16232.1"/>
    </source>
</evidence>
<keyword evidence="3" id="KW-1185">Reference proteome</keyword>
<reference evidence="2 3" key="1">
    <citation type="submission" date="2018-06" db="EMBL/GenBank/DDBJ databases">
        <title>Complete genome of Desulfovibrio indonesiensis P37SLT.</title>
        <authorList>
            <person name="Crispim J.S."/>
            <person name="Vidigal P.M.P."/>
            <person name="Silva L.C.F."/>
            <person name="Laguardia C.N."/>
            <person name="Araujo L.C."/>
            <person name="Dias R.S."/>
            <person name="Sousa M.P."/>
            <person name="Paula S.O."/>
            <person name="Silva C."/>
        </authorList>
    </citation>
    <scope>NUCLEOTIDE SEQUENCE [LARGE SCALE GENOMIC DNA]</scope>
    <source>
        <strain evidence="2 3">P37SLT</strain>
    </source>
</reference>
<dbReference type="RefSeq" id="WP_144303660.1">
    <property type="nucleotide sequence ID" value="NZ_QMIE01000012.1"/>
</dbReference>
<proteinExistence type="predicted"/>
<accession>A0A7M3MDN9</accession>
<organism evidence="2 3">
    <name type="scientific">Oceanidesulfovibrio indonesiensis</name>
    <dbReference type="NCBI Taxonomy" id="54767"/>
    <lineage>
        <taxon>Bacteria</taxon>
        <taxon>Pseudomonadati</taxon>
        <taxon>Thermodesulfobacteriota</taxon>
        <taxon>Desulfovibrionia</taxon>
        <taxon>Desulfovibrionales</taxon>
        <taxon>Desulfovibrionaceae</taxon>
        <taxon>Oceanidesulfovibrio</taxon>
    </lineage>
</organism>
<protein>
    <submittedName>
        <fullName evidence="2">DUF362 domain-containing protein</fullName>
    </submittedName>
</protein>
<comment type="caution">
    <text evidence="2">The sequence shown here is derived from an EMBL/GenBank/DDBJ whole genome shotgun (WGS) entry which is preliminary data.</text>
</comment>